<evidence type="ECO:0008006" key="4">
    <source>
        <dbReference type="Google" id="ProtNLM"/>
    </source>
</evidence>
<feature type="region of interest" description="Disordered" evidence="1">
    <location>
        <begin position="217"/>
        <end position="311"/>
    </location>
</feature>
<evidence type="ECO:0000313" key="3">
    <source>
        <dbReference type="Proteomes" id="UP001501475"/>
    </source>
</evidence>
<gene>
    <name evidence="2" type="ORF">GCM10009810_11840</name>
</gene>
<dbReference type="Pfam" id="PF13376">
    <property type="entry name" value="OmdA"/>
    <property type="match status" value="1"/>
</dbReference>
<proteinExistence type="predicted"/>
<feature type="compositionally biased region" description="Low complexity" evidence="1">
    <location>
        <begin position="219"/>
        <end position="287"/>
    </location>
</feature>
<organism evidence="2 3">
    <name type="scientific">Nostocoides vanveenii</name>
    <dbReference type="NCBI Taxonomy" id="330835"/>
    <lineage>
        <taxon>Bacteria</taxon>
        <taxon>Bacillati</taxon>
        <taxon>Actinomycetota</taxon>
        <taxon>Actinomycetes</taxon>
        <taxon>Micrococcales</taxon>
        <taxon>Intrasporangiaceae</taxon>
        <taxon>Nostocoides</taxon>
    </lineage>
</organism>
<dbReference type="RefSeq" id="WP_344063490.1">
    <property type="nucleotide sequence ID" value="NZ_BAAAPN010000032.1"/>
</dbReference>
<feature type="compositionally biased region" description="Pro residues" evidence="1">
    <location>
        <begin position="298"/>
        <end position="311"/>
    </location>
</feature>
<evidence type="ECO:0000256" key="1">
    <source>
        <dbReference type="SAM" id="MobiDB-lite"/>
    </source>
</evidence>
<dbReference type="EMBL" id="BAAAPN010000032">
    <property type="protein sequence ID" value="GAA1753601.1"/>
    <property type="molecule type" value="Genomic_DNA"/>
</dbReference>
<evidence type="ECO:0000313" key="2">
    <source>
        <dbReference type="EMBL" id="GAA1753601.1"/>
    </source>
</evidence>
<name>A0ABP4WMN2_9MICO</name>
<protein>
    <recommendedName>
        <fullName evidence="4">Bacteriocin-protection protein</fullName>
    </recommendedName>
</protein>
<reference evidence="3" key="1">
    <citation type="journal article" date="2019" name="Int. J. Syst. Evol. Microbiol.">
        <title>The Global Catalogue of Microorganisms (GCM) 10K type strain sequencing project: providing services to taxonomists for standard genome sequencing and annotation.</title>
        <authorList>
            <consortium name="The Broad Institute Genomics Platform"/>
            <consortium name="The Broad Institute Genome Sequencing Center for Infectious Disease"/>
            <person name="Wu L."/>
            <person name="Ma J."/>
        </authorList>
    </citation>
    <scope>NUCLEOTIDE SEQUENCE [LARGE SCALE GENOMIC DNA]</scope>
    <source>
        <strain evidence="3">JCM 15591</strain>
    </source>
</reference>
<keyword evidence="3" id="KW-1185">Reference proteome</keyword>
<sequence length="311" mass="32736">MSSIGTLGGSPERPALFFGGPEEFRAWLAVNHATAPELWMGLRKKHVADRGLTWEQAVPEALCFGWIDSVVQRIDDDTVRQRWTPRRPGSIWSSVNIAHVEQLTAAGRMQPAGRAAYERRKPEKSGIYAYEKPGDIALPEPYAALLAASPVAAQWLAGATETYRRSAFHWVVSAKQQSTRDKRMAELIADSANGLLIKPQRYGSVPTWVRRNREALGLTDAPGPAGAAAPEAHDAPGPAGAAAPGTRGPAGAAAPEAHDAPGPAGAAAPGTRGPAGAAARGAHEPPGSNRPDPHRPGASPPDEPDQPMPGM</sequence>
<accession>A0ABP4WMN2</accession>
<dbReference type="Proteomes" id="UP001501475">
    <property type="component" value="Unassembled WGS sequence"/>
</dbReference>
<comment type="caution">
    <text evidence="2">The sequence shown here is derived from an EMBL/GenBank/DDBJ whole genome shotgun (WGS) entry which is preliminary data.</text>
</comment>